<dbReference type="Gramene" id="ABO94154">
    <property type="protein sequence ID" value="ABO94154"/>
    <property type="gene ID" value="OSTLU_13795"/>
</dbReference>
<dbReference type="SUPFAM" id="SSF56176">
    <property type="entry name" value="FAD-binding/transporter-associated domain-like"/>
    <property type="match status" value="1"/>
</dbReference>
<dbReference type="KEGG" id="olu:OSTLU_13795"/>
<keyword evidence="6" id="KW-0809">Transit peptide</keyword>
<dbReference type="InterPro" id="IPR016164">
    <property type="entry name" value="FAD-linked_Oxase-like_C"/>
</dbReference>
<dbReference type="eggNOG" id="KOG1231">
    <property type="taxonomic scope" value="Eukaryota"/>
</dbReference>
<dbReference type="Gene3D" id="3.30.70.2740">
    <property type="match status" value="1"/>
</dbReference>
<reference evidence="12 13" key="1">
    <citation type="journal article" date="2007" name="Proc. Natl. Acad. Sci. U.S.A.">
        <title>The tiny eukaryote Ostreococcus provides genomic insights into the paradox of plankton speciation.</title>
        <authorList>
            <person name="Palenik B."/>
            <person name="Grimwood J."/>
            <person name="Aerts A."/>
            <person name="Rouze P."/>
            <person name="Salamov A."/>
            <person name="Putnam N."/>
            <person name="Dupont C."/>
            <person name="Jorgensen R."/>
            <person name="Derelle E."/>
            <person name="Rombauts S."/>
            <person name="Zhou K."/>
            <person name="Otillar R."/>
            <person name="Merchant S.S."/>
            <person name="Podell S."/>
            <person name="Gaasterland T."/>
            <person name="Napoli C."/>
            <person name="Gendler K."/>
            <person name="Manuell A."/>
            <person name="Tai V."/>
            <person name="Vallon O."/>
            <person name="Piganeau G."/>
            <person name="Jancek S."/>
            <person name="Heijde M."/>
            <person name="Jabbari K."/>
            <person name="Bowler C."/>
            <person name="Lohr M."/>
            <person name="Robbens S."/>
            <person name="Werner G."/>
            <person name="Dubchak I."/>
            <person name="Pazour G.J."/>
            <person name="Ren Q."/>
            <person name="Paulsen I."/>
            <person name="Delwiche C."/>
            <person name="Schmutz J."/>
            <person name="Rokhsar D."/>
            <person name="Van de Peer Y."/>
            <person name="Moreau H."/>
            <person name="Grigoriev I.V."/>
        </authorList>
    </citation>
    <scope>NUCLEOTIDE SEQUENCE [LARGE SCALE GENOMIC DNA]</scope>
    <source>
        <strain evidence="12 13">CCE9901</strain>
    </source>
</reference>
<comment type="cofactor">
    <cofactor evidence="1">
        <name>FAD</name>
        <dbReference type="ChEBI" id="CHEBI:57692"/>
    </cofactor>
</comment>
<keyword evidence="13" id="KW-1185">Reference proteome</keyword>
<dbReference type="PROSITE" id="PS51387">
    <property type="entry name" value="FAD_PCMH"/>
    <property type="match status" value="1"/>
</dbReference>
<dbReference type="PANTHER" id="PTHR11748">
    <property type="entry name" value="D-LACTATE DEHYDROGENASE"/>
    <property type="match status" value="1"/>
</dbReference>
<dbReference type="RefSeq" id="XP_001415862.1">
    <property type="nucleotide sequence ID" value="XM_001415825.1"/>
</dbReference>
<dbReference type="PROSITE" id="PS51379">
    <property type="entry name" value="4FE4S_FER_2"/>
    <property type="match status" value="1"/>
</dbReference>
<evidence type="ECO:0000313" key="12">
    <source>
        <dbReference type="EMBL" id="ABO94154.1"/>
    </source>
</evidence>
<proteinExistence type="inferred from homology"/>
<evidence type="ECO:0000256" key="6">
    <source>
        <dbReference type="ARBA" id="ARBA00022946"/>
    </source>
</evidence>
<keyword evidence="8" id="KW-0496">Mitochondrion</keyword>
<organism evidence="12 13">
    <name type="scientific">Ostreococcus lucimarinus (strain CCE9901)</name>
    <dbReference type="NCBI Taxonomy" id="436017"/>
    <lineage>
        <taxon>Eukaryota</taxon>
        <taxon>Viridiplantae</taxon>
        <taxon>Chlorophyta</taxon>
        <taxon>Mamiellophyceae</taxon>
        <taxon>Mamiellales</taxon>
        <taxon>Bathycoccaceae</taxon>
        <taxon>Ostreococcus</taxon>
    </lineage>
</organism>
<dbReference type="InterPro" id="IPR016166">
    <property type="entry name" value="FAD-bd_PCMH"/>
</dbReference>
<evidence type="ECO:0000259" key="11">
    <source>
        <dbReference type="PROSITE" id="PS51387"/>
    </source>
</evidence>
<dbReference type="STRING" id="436017.A4RRA0"/>
<dbReference type="EC" id="1.1.2.4" evidence="9"/>
<evidence type="ECO:0000256" key="1">
    <source>
        <dbReference type="ARBA" id="ARBA00001974"/>
    </source>
</evidence>
<evidence type="ECO:0000256" key="7">
    <source>
        <dbReference type="ARBA" id="ARBA00023002"/>
    </source>
</evidence>
<evidence type="ECO:0000259" key="10">
    <source>
        <dbReference type="PROSITE" id="PS51379"/>
    </source>
</evidence>
<protein>
    <recommendedName>
        <fullName evidence="9">D-lactate dehydrogenase (cytochrome)</fullName>
        <ecNumber evidence="9">1.1.2.4</ecNumber>
    </recommendedName>
</protein>
<keyword evidence="7" id="KW-0560">Oxidoreductase</keyword>
<feature type="domain" description="4Fe-4S ferredoxin-type" evidence="10">
    <location>
        <begin position="556"/>
        <end position="587"/>
    </location>
</feature>
<comment type="subcellular location">
    <subcellularLocation>
        <location evidence="2">Mitochondrion</location>
    </subcellularLocation>
</comment>
<dbReference type="InterPro" id="IPR016169">
    <property type="entry name" value="FAD-bd_PCMH_sub2"/>
</dbReference>
<dbReference type="PANTHER" id="PTHR11748:SF111">
    <property type="entry name" value="D-LACTATE DEHYDROGENASE, MITOCHONDRIAL-RELATED"/>
    <property type="match status" value="1"/>
</dbReference>
<dbReference type="PROSITE" id="PS00198">
    <property type="entry name" value="4FE4S_FER_1"/>
    <property type="match status" value="1"/>
</dbReference>
<dbReference type="InterPro" id="IPR016171">
    <property type="entry name" value="Vanillyl_alc_oxidase_C-sub2"/>
</dbReference>
<dbReference type="InterPro" id="IPR017900">
    <property type="entry name" value="4Fe4S_Fe_S_CS"/>
</dbReference>
<sequence length="983" mass="107883">MRVNDGRYTKFQNDIKSIIPEERIYTDPVKTFAYGTDASFYRLLPQAVVKIHNETEVKKVLPVAAENETPVTFRAAGTSLSGQAVSDSILLKLSHTGQNFRKYEIKGDGSEITVEPGLILGEVNRLLQAHKIKGGHDVQYKMGPDPSSIDSCMIGGVVANNSSGMCCGVSQNTYHTLKDMRIVFVDGTVLDTSDQASRESFMRTHKPLVEGVQALARRVQADEELTALIKKKFAIKCTTGYSINALVDHPVDDPIEIIKRLMIGSEGTLGFVSQATYKTVVDHPHKASAFIVFQDVEDACKAAAVLRRETDVDAVELFDRASLTQCEGHEKIMNLVPTIKEAPKYGAALLIECRGATDEELNKGISAVEKSIDNAGVRFLHPRTEKYPFSKEEDVYKVYWDVRKGLIPMVGSSREAGTSVLIEDVACEVDKLGNMTKDLIAMFEKFGYDDASCMGHALEGNLHLVFSQGFRTDEEVKMYSAMMQEMCEIVAVKYQGSLKAEHGTGRNVAPFVEMEWGTKAYDIMWELKELFDPNYVLNPGVILNRDPHVHEKNLKPKPVADPIVDMCMECGFCESNCPTRDVSLTPRQRITVYREISRLQAIEPNTRTKEDQSRLDEFLDIFAYAGNSTCAADGMCEVKCPVGINTGELVKSIRNREMETARSAKSMAGMVARNFGAATSVVPPLLNTVSMAHGILGEGVLKGVSKMLNKASGAMIPVWNPYMPTGAPKLPAPLPARADAAPSKGIPRKVVYLPSCVTRMMGPVKGEEANGGVADAMMSILDKAKYEVVYPEGLNSQCCGMIFNSRGLKDQSLAKGYDLEQALLKASEGGKYPIIVDTSPCLAQIKEQLESPELRFALYEPSEFIANHLIDKLEWNKVKKHIAVHVPCSSKKMGVEQTFMKLASKCADEVSGSGIPCCGMAGDRGMRYPEITDSALGYMNLPKGCTDGYSTSRTCEVNLSNHADGVPFRGLVYLVDEATSPKK</sequence>
<dbReference type="GO" id="GO:0071949">
    <property type="term" value="F:FAD binding"/>
    <property type="evidence" value="ECO:0007669"/>
    <property type="project" value="InterPro"/>
</dbReference>
<dbReference type="Gene3D" id="3.30.465.10">
    <property type="match status" value="1"/>
</dbReference>
<name>A4RRA0_OSTLU</name>
<dbReference type="Pfam" id="PF01565">
    <property type="entry name" value="FAD_binding_4"/>
    <property type="match status" value="1"/>
</dbReference>
<dbReference type="InterPro" id="IPR006094">
    <property type="entry name" value="Oxid_FAD_bind_N"/>
</dbReference>
<dbReference type="GO" id="GO:0008720">
    <property type="term" value="F:D-lactate dehydrogenase (NAD+) activity"/>
    <property type="evidence" value="ECO:0007669"/>
    <property type="project" value="TreeGrafter"/>
</dbReference>
<keyword evidence="5" id="KW-0274">FAD</keyword>
<dbReference type="InterPro" id="IPR016167">
    <property type="entry name" value="FAD-bd_PCMH_sub1"/>
</dbReference>
<feature type="domain" description="FAD-binding PCMH-type" evidence="11">
    <location>
        <begin position="41"/>
        <end position="282"/>
    </location>
</feature>
<evidence type="ECO:0000256" key="5">
    <source>
        <dbReference type="ARBA" id="ARBA00022827"/>
    </source>
</evidence>
<dbReference type="Gene3D" id="1.10.1060.10">
    <property type="entry name" value="Alpha-helical ferredoxin"/>
    <property type="match status" value="1"/>
</dbReference>
<dbReference type="OrthoDB" id="5332616at2759"/>
<dbReference type="InterPro" id="IPR036318">
    <property type="entry name" value="FAD-bd_PCMH-like_sf"/>
</dbReference>
<dbReference type="GeneID" id="4999920"/>
<dbReference type="OMA" id="CCGVEQN"/>
<dbReference type="Proteomes" id="UP000001568">
    <property type="component" value="Chromosome 1"/>
</dbReference>
<keyword evidence="4" id="KW-0285">Flavoprotein</keyword>
<dbReference type="InterPro" id="IPR004113">
    <property type="entry name" value="FAD-bd_oxidored_4_C"/>
</dbReference>
<dbReference type="Gene3D" id="3.30.43.10">
    <property type="entry name" value="Uridine Diphospho-n-acetylenolpyruvylglucosamine Reductase, domain 2"/>
    <property type="match status" value="1"/>
</dbReference>
<evidence type="ECO:0000256" key="4">
    <source>
        <dbReference type="ARBA" id="ARBA00022630"/>
    </source>
</evidence>
<gene>
    <name evidence="12" type="ORF">OSTLU_13795</name>
</gene>
<dbReference type="SUPFAM" id="SSF46548">
    <property type="entry name" value="alpha-helical ferredoxin"/>
    <property type="match status" value="1"/>
</dbReference>
<evidence type="ECO:0000313" key="13">
    <source>
        <dbReference type="Proteomes" id="UP000001568"/>
    </source>
</evidence>
<dbReference type="EMBL" id="CP000581">
    <property type="protein sequence ID" value="ABO94154.1"/>
    <property type="molecule type" value="Genomic_DNA"/>
</dbReference>
<dbReference type="GO" id="GO:0004458">
    <property type="term" value="F:D-lactate dehydrogenase (cytochrome) activity"/>
    <property type="evidence" value="ECO:0007669"/>
    <property type="project" value="UniProtKB-EC"/>
</dbReference>
<dbReference type="GO" id="GO:1903457">
    <property type="term" value="P:lactate catabolic process"/>
    <property type="evidence" value="ECO:0007669"/>
    <property type="project" value="TreeGrafter"/>
</dbReference>
<dbReference type="Pfam" id="PF02913">
    <property type="entry name" value="FAD-oxidase_C"/>
    <property type="match status" value="1"/>
</dbReference>
<evidence type="ECO:0000256" key="9">
    <source>
        <dbReference type="ARBA" id="ARBA00038897"/>
    </source>
</evidence>
<dbReference type="GO" id="GO:0005739">
    <property type="term" value="C:mitochondrion"/>
    <property type="evidence" value="ECO:0007669"/>
    <property type="project" value="UniProtKB-SubCell"/>
</dbReference>
<dbReference type="Pfam" id="PF13183">
    <property type="entry name" value="Fer4_8"/>
    <property type="match status" value="1"/>
</dbReference>
<comment type="similarity">
    <text evidence="3">Belongs to the FAD-binding oxidoreductase/transferase type 4 family.</text>
</comment>
<dbReference type="AlphaFoldDB" id="A4RRA0"/>
<evidence type="ECO:0000256" key="2">
    <source>
        <dbReference type="ARBA" id="ARBA00004173"/>
    </source>
</evidence>
<dbReference type="GO" id="GO:0051536">
    <property type="term" value="F:iron-sulfur cluster binding"/>
    <property type="evidence" value="ECO:0007669"/>
    <property type="project" value="InterPro"/>
</dbReference>
<evidence type="ECO:0000256" key="8">
    <source>
        <dbReference type="ARBA" id="ARBA00023128"/>
    </source>
</evidence>
<accession>A4RRA0</accession>
<evidence type="ECO:0000256" key="3">
    <source>
        <dbReference type="ARBA" id="ARBA00008000"/>
    </source>
</evidence>
<dbReference type="InterPro" id="IPR009051">
    <property type="entry name" value="Helical_ferredxn"/>
</dbReference>
<dbReference type="SUPFAM" id="SSF55103">
    <property type="entry name" value="FAD-linked oxidases, C-terminal domain"/>
    <property type="match status" value="1"/>
</dbReference>
<dbReference type="HOGENOM" id="CLU_013688_0_0_1"/>
<dbReference type="Gene3D" id="1.10.45.10">
    <property type="entry name" value="Vanillyl-alcohol Oxidase, Chain A, domain 4"/>
    <property type="match status" value="1"/>
</dbReference>
<dbReference type="InterPro" id="IPR017896">
    <property type="entry name" value="4Fe4S_Fe-S-bd"/>
</dbReference>